<protein>
    <submittedName>
        <fullName evidence="9">Pyridoxal-dependent decarboxylase, exosortase A system-associated</fullName>
    </submittedName>
</protein>
<comment type="similarity">
    <text evidence="6">Belongs to the Orn/Lys/Arg decarboxylase class-II family.</text>
</comment>
<dbReference type="InterPro" id="IPR002986">
    <property type="entry name" value="DAP_deCOOHase_LysA"/>
</dbReference>
<dbReference type="SUPFAM" id="SSF51419">
    <property type="entry name" value="PLP-binding barrel"/>
    <property type="match status" value="1"/>
</dbReference>
<dbReference type="Proteomes" id="UP001302494">
    <property type="component" value="Chromosome"/>
</dbReference>
<comment type="cofactor">
    <cofactor evidence="1 5">
        <name>pyridoxal 5'-phosphate</name>
        <dbReference type="ChEBI" id="CHEBI:597326"/>
    </cofactor>
</comment>
<dbReference type="EMBL" id="CP116968">
    <property type="protein sequence ID" value="WNM64017.1"/>
    <property type="molecule type" value="Genomic_DNA"/>
</dbReference>
<proteinExistence type="inferred from homology"/>
<keyword evidence="3 5" id="KW-0663">Pyridoxal phosphate</keyword>
<dbReference type="SUPFAM" id="SSF50621">
    <property type="entry name" value="Alanine racemase C-terminal domain-like"/>
    <property type="match status" value="1"/>
</dbReference>
<evidence type="ECO:0000313" key="10">
    <source>
        <dbReference type="Proteomes" id="UP001302494"/>
    </source>
</evidence>
<evidence type="ECO:0000259" key="8">
    <source>
        <dbReference type="Pfam" id="PF02784"/>
    </source>
</evidence>
<dbReference type="PRINTS" id="PR01179">
    <property type="entry name" value="ODADCRBXLASE"/>
</dbReference>
<feature type="domain" description="Orn/DAP/Arg decarboxylase 2 C-terminal" evidence="7">
    <location>
        <begin position="17"/>
        <end position="368"/>
    </location>
</feature>
<feature type="domain" description="Orn/DAP/Arg decarboxylase 2 N-terminal" evidence="8">
    <location>
        <begin position="23"/>
        <end position="274"/>
    </location>
</feature>
<keyword evidence="4" id="KW-0456">Lyase</keyword>
<evidence type="ECO:0000256" key="3">
    <source>
        <dbReference type="ARBA" id="ARBA00022898"/>
    </source>
</evidence>
<feature type="modified residue" description="N6-(pyridoxal phosphate)lysine" evidence="5">
    <location>
        <position position="46"/>
    </location>
</feature>
<dbReference type="AlphaFoldDB" id="A0AA96JXL0"/>
<gene>
    <name evidence="9" type="ORF">PQG83_09750</name>
</gene>
<dbReference type="GO" id="GO:0008836">
    <property type="term" value="F:diaminopimelate decarboxylase activity"/>
    <property type="evidence" value="ECO:0007669"/>
    <property type="project" value="InterPro"/>
</dbReference>
<dbReference type="PANTHER" id="PTHR43727:SF2">
    <property type="entry name" value="GROUP IV DECARBOXYLASE"/>
    <property type="match status" value="1"/>
</dbReference>
<organism evidence="9 10">
    <name type="scientific">Candidatus Nitrospira neomarina</name>
    <dbReference type="NCBI Taxonomy" id="3020899"/>
    <lineage>
        <taxon>Bacteria</taxon>
        <taxon>Pseudomonadati</taxon>
        <taxon>Nitrospirota</taxon>
        <taxon>Nitrospiria</taxon>
        <taxon>Nitrospirales</taxon>
        <taxon>Nitrospiraceae</taxon>
        <taxon>Nitrospira</taxon>
    </lineage>
</organism>
<evidence type="ECO:0000256" key="5">
    <source>
        <dbReference type="PIRSR" id="PIRSR600183-50"/>
    </source>
</evidence>
<dbReference type="KEGG" id="nneo:PQG83_09750"/>
<dbReference type="GO" id="GO:0009089">
    <property type="term" value="P:lysine biosynthetic process via diaminopimelate"/>
    <property type="evidence" value="ECO:0007669"/>
    <property type="project" value="InterPro"/>
</dbReference>
<reference evidence="9 10" key="1">
    <citation type="submission" date="2023-01" db="EMBL/GenBank/DDBJ databases">
        <title>Cultivation and genomic characterization of new, ubiquitous marine nitrite-oxidizing bacteria from the Nitrospirales.</title>
        <authorList>
            <person name="Mueller A.J."/>
            <person name="Daebeler A."/>
            <person name="Herbold C.W."/>
            <person name="Kirkegaard R.H."/>
            <person name="Daims H."/>
        </authorList>
    </citation>
    <scope>NUCLEOTIDE SEQUENCE [LARGE SCALE GENOMIC DNA]</scope>
    <source>
        <strain evidence="9 10">DK</strain>
    </source>
</reference>
<keyword evidence="2" id="KW-0210">Decarboxylase</keyword>
<evidence type="ECO:0000313" key="9">
    <source>
        <dbReference type="EMBL" id="WNM64017.1"/>
    </source>
</evidence>
<evidence type="ECO:0000256" key="2">
    <source>
        <dbReference type="ARBA" id="ARBA00022793"/>
    </source>
</evidence>
<dbReference type="Pfam" id="PF00278">
    <property type="entry name" value="Orn_DAP_Arg_deC"/>
    <property type="match status" value="1"/>
</dbReference>
<evidence type="ECO:0000256" key="6">
    <source>
        <dbReference type="RuleBase" id="RU003737"/>
    </source>
</evidence>
<accession>A0AA96JXL0</accession>
<evidence type="ECO:0000256" key="4">
    <source>
        <dbReference type="ARBA" id="ARBA00023239"/>
    </source>
</evidence>
<dbReference type="InterPro" id="IPR022643">
    <property type="entry name" value="De-COase2_C"/>
</dbReference>
<name>A0AA96JXL0_9BACT</name>
<dbReference type="InterPro" id="IPR022644">
    <property type="entry name" value="De-COase2_N"/>
</dbReference>
<dbReference type="PANTHER" id="PTHR43727">
    <property type="entry name" value="DIAMINOPIMELATE DECARBOXYLASE"/>
    <property type="match status" value="1"/>
</dbReference>
<dbReference type="Gene3D" id="2.40.37.10">
    <property type="entry name" value="Lyase, Ornithine Decarboxylase, Chain A, domain 1"/>
    <property type="match status" value="1"/>
</dbReference>
<evidence type="ECO:0000259" key="7">
    <source>
        <dbReference type="Pfam" id="PF00278"/>
    </source>
</evidence>
<dbReference type="RefSeq" id="WP_312748889.1">
    <property type="nucleotide sequence ID" value="NZ_CP116968.1"/>
</dbReference>
<feature type="active site" description="Proton donor" evidence="5">
    <location>
        <position position="341"/>
    </location>
</feature>
<sequence>MSIDFLSIAKNHSTPLYVYDFDAIQSRLRQLRSLFGENIQLYYAVKANSNLKLLTYMRRFIDGLDISSAGEMKQALLASYQTDQLSFAGPGKTTQELEFAVKNDCGSINVESIDEIKALITITEQLNCKVNIFLRINPAQLTPQFAIKMGGKATQFGIEEENIEQAISLISQHNHLFNFIGYHIYAGTQCLDPQGLLDNIAYTLNLVQRLVSQHSLKPHKLNLGGGFGLPYFENDHELDIKEVAQNINSMLRTFEKINSLNLTYVLELGRYIVGEFGYYLTKILATKESRGKTYCIVDGGMHQNMSAGGNFGQIIRKNYKIRNLSHCSEPMKKVDLAGCLCTTLDTLATNIYINSPKVGDVLLFENSGAYGFTASPLLFLGHETPKEILIREGQMEIIRSSKQLTDFN</sequence>
<dbReference type="InterPro" id="IPR029066">
    <property type="entry name" value="PLP-binding_barrel"/>
</dbReference>
<keyword evidence="10" id="KW-1185">Reference proteome</keyword>
<dbReference type="PRINTS" id="PR01181">
    <property type="entry name" value="DAPDCRBXLASE"/>
</dbReference>
<dbReference type="InterPro" id="IPR000183">
    <property type="entry name" value="Orn/DAP/Arg_de-COase"/>
</dbReference>
<evidence type="ECO:0000256" key="1">
    <source>
        <dbReference type="ARBA" id="ARBA00001933"/>
    </source>
</evidence>
<dbReference type="Gene3D" id="3.20.20.10">
    <property type="entry name" value="Alanine racemase"/>
    <property type="match status" value="1"/>
</dbReference>
<dbReference type="InterPro" id="IPR009006">
    <property type="entry name" value="Ala_racemase/Decarboxylase_C"/>
</dbReference>
<dbReference type="Pfam" id="PF02784">
    <property type="entry name" value="Orn_Arg_deC_N"/>
    <property type="match status" value="1"/>
</dbReference>